<name>A0A9N8E1E8_9STRA</name>
<evidence type="ECO:0000256" key="1">
    <source>
        <dbReference type="SAM" id="MobiDB-lite"/>
    </source>
</evidence>
<protein>
    <recommendedName>
        <fullName evidence="4">Sulfotransferase domain-containing protein</fullName>
    </recommendedName>
</protein>
<feature type="region of interest" description="Disordered" evidence="1">
    <location>
        <begin position="331"/>
        <end position="354"/>
    </location>
</feature>
<dbReference type="Proteomes" id="UP001153069">
    <property type="component" value="Unassembled WGS sequence"/>
</dbReference>
<organism evidence="2 3">
    <name type="scientific">Seminavis robusta</name>
    <dbReference type="NCBI Taxonomy" id="568900"/>
    <lineage>
        <taxon>Eukaryota</taxon>
        <taxon>Sar</taxon>
        <taxon>Stramenopiles</taxon>
        <taxon>Ochrophyta</taxon>
        <taxon>Bacillariophyta</taxon>
        <taxon>Bacillariophyceae</taxon>
        <taxon>Bacillariophycidae</taxon>
        <taxon>Naviculales</taxon>
        <taxon>Naviculaceae</taxon>
        <taxon>Seminavis</taxon>
    </lineage>
</organism>
<dbReference type="AlphaFoldDB" id="A0A9N8E1E8"/>
<dbReference type="EMBL" id="CAICTM010000436">
    <property type="protein sequence ID" value="CAB9510455.1"/>
    <property type="molecule type" value="Genomic_DNA"/>
</dbReference>
<keyword evidence="3" id="KW-1185">Reference proteome</keyword>
<proteinExistence type="predicted"/>
<sequence length="398" mass="45919">MALLSAILSRLHAMGFLVGLCCMVGFKVFHFTPVNNNPPVAVKDEVTMMNMTLLVSSSPSPSSSGVFCINSSRDPFCCSPDHCERVQRSTIYSECCHNLPTKPTTPPPIQTAPGPFKGKPIRKAEPRVIPILVSATPRSGTVFLQSLLRKLGVSANNDAQPVRAGTQAMISWIHIFLQNDDRYYGSAYLNGSKFRHVWHQVRDPLKSLTSIAFTEPIQGDKDPTYFKYIDKHISLTPNGPLMRQQIQQQQHTKNNFNKETLQERFLIHRGLEFYLQWQRNLLSLSLPRFSLEDLTVHHNYTVIHDMFRVLKRKPPSDQRIDALVHKMRRRRHLRQTLQQQRRRSLQQKHTNSRKHRSTLQWEELCLVSKNMTRQFLQLSQVYGYYRELEPATVCDSDV</sequence>
<evidence type="ECO:0000313" key="2">
    <source>
        <dbReference type="EMBL" id="CAB9510455.1"/>
    </source>
</evidence>
<reference evidence="2" key="1">
    <citation type="submission" date="2020-06" db="EMBL/GenBank/DDBJ databases">
        <authorList>
            <consortium name="Plant Systems Biology data submission"/>
        </authorList>
    </citation>
    <scope>NUCLEOTIDE SEQUENCE</scope>
    <source>
        <strain evidence="2">D6</strain>
    </source>
</reference>
<accession>A0A9N8E1E8</accession>
<dbReference type="OrthoDB" id="406826at2759"/>
<evidence type="ECO:0000313" key="3">
    <source>
        <dbReference type="Proteomes" id="UP001153069"/>
    </source>
</evidence>
<evidence type="ECO:0008006" key="4">
    <source>
        <dbReference type="Google" id="ProtNLM"/>
    </source>
</evidence>
<comment type="caution">
    <text evidence="2">The sequence shown here is derived from an EMBL/GenBank/DDBJ whole genome shotgun (WGS) entry which is preliminary data.</text>
</comment>
<gene>
    <name evidence="2" type="ORF">SEMRO_437_G142770.1</name>
</gene>